<feature type="domain" description="ATPase AAA-type core" evidence="5">
    <location>
        <begin position="78"/>
        <end position="115"/>
    </location>
</feature>
<dbReference type="EMBL" id="KV918775">
    <property type="protein sequence ID" value="OSX80446.1"/>
    <property type="molecule type" value="Genomic_DNA"/>
</dbReference>
<feature type="compositionally biased region" description="Low complexity" evidence="4">
    <location>
        <begin position="56"/>
        <end position="70"/>
    </location>
</feature>
<feature type="compositionally biased region" description="Gly residues" evidence="4">
    <location>
        <begin position="1"/>
        <end position="10"/>
    </location>
</feature>
<dbReference type="InterPro" id="IPR003959">
    <property type="entry name" value="ATPase_AAA_core"/>
</dbReference>
<organism evidence="6 7">
    <name type="scientific">Porphyra umbilicalis</name>
    <name type="common">Purple laver</name>
    <name type="synonym">Red alga</name>
    <dbReference type="NCBI Taxonomy" id="2786"/>
    <lineage>
        <taxon>Eukaryota</taxon>
        <taxon>Rhodophyta</taxon>
        <taxon>Bangiophyceae</taxon>
        <taxon>Bangiales</taxon>
        <taxon>Bangiaceae</taxon>
        <taxon>Porphyra</taxon>
    </lineage>
</organism>
<dbReference type="GO" id="GO:0005737">
    <property type="term" value="C:cytoplasm"/>
    <property type="evidence" value="ECO:0007669"/>
    <property type="project" value="TreeGrafter"/>
</dbReference>
<dbReference type="SUPFAM" id="SSF52540">
    <property type="entry name" value="P-loop containing nucleoside triphosphate hydrolases"/>
    <property type="match status" value="1"/>
</dbReference>
<proteinExistence type="inferred from homology"/>
<dbReference type="GO" id="GO:0016887">
    <property type="term" value="F:ATP hydrolysis activity"/>
    <property type="evidence" value="ECO:0007669"/>
    <property type="project" value="InterPro"/>
</dbReference>
<reference evidence="6 7" key="1">
    <citation type="submission" date="2017-03" db="EMBL/GenBank/DDBJ databases">
        <title>WGS assembly of Porphyra umbilicalis.</title>
        <authorList>
            <person name="Brawley S.H."/>
            <person name="Blouin N.A."/>
            <person name="Ficko-Blean E."/>
            <person name="Wheeler G.L."/>
            <person name="Lohr M."/>
            <person name="Goodson H.V."/>
            <person name="Jenkins J.W."/>
            <person name="Blaby-Haas C.E."/>
            <person name="Helliwell K.E."/>
            <person name="Chan C."/>
            <person name="Marriage T."/>
            <person name="Bhattacharya D."/>
            <person name="Klein A.S."/>
            <person name="Badis Y."/>
            <person name="Brodie J."/>
            <person name="Cao Y."/>
            <person name="Collen J."/>
            <person name="Dittami S.M."/>
            <person name="Gachon C.M."/>
            <person name="Green B.R."/>
            <person name="Karpowicz S."/>
            <person name="Kim J.W."/>
            <person name="Kudahl U."/>
            <person name="Lin S."/>
            <person name="Michel G."/>
            <person name="Mittag M."/>
            <person name="Olson B.J."/>
            <person name="Pangilinan J."/>
            <person name="Peng Y."/>
            <person name="Qiu H."/>
            <person name="Shu S."/>
            <person name="Singer J.T."/>
            <person name="Smith A.G."/>
            <person name="Sprecher B.N."/>
            <person name="Wagner V."/>
            <person name="Wang W."/>
            <person name="Wang Z.-Y."/>
            <person name="Yan J."/>
            <person name="Yarish C."/>
            <person name="Zoeuner-Riek S."/>
            <person name="Zhuang Y."/>
            <person name="Zou Y."/>
            <person name="Lindquist E.A."/>
            <person name="Grimwood J."/>
            <person name="Barry K."/>
            <person name="Rokhsar D.S."/>
            <person name="Schmutz J."/>
            <person name="Stiller J.W."/>
            <person name="Grossman A.R."/>
            <person name="Prochnik S.E."/>
        </authorList>
    </citation>
    <scope>NUCLEOTIDE SEQUENCE [LARGE SCALE GENOMIC DNA]</scope>
    <source>
        <strain evidence="6">4086291</strain>
    </source>
</reference>
<dbReference type="PANTHER" id="PTHR23077:SF27">
    <property type="entry name" value="ATPASE FAMILY GENE 2 PROTEIN HOMOLOG A"/>
    <property type="match status" value="1"/>
</dbReference>
<dbReference type="InterPro" id="IPR050168">
    <property type="entry name" value="AAA_ATPase_domain"/>
</dbReference>
<evidence type="ECO:0000256" key="2">
    <source>
        <dbReference type="ARBA" id="ARBA00022840"/>
    </source>
</evidence>
<evidence type="ECO:0000259" key="5">
    <source>
        <dbReference type="Pfam" id="PF00004"/>
    </source>
</evidence>
<accession>A0A1X6PI83</accession>
<keyword evidence="7" id="KW-1185">Reference proteome</keyword>
<dbReference type="InterPro" id="IPR003960">
    <property type="entry name" value="ATPase_AAA_CS"/>
</dbReference>
<dbReference type="Gene3D" id="3.40.50.300">
    <property type="entry name" value="P-loop containing nucleotide triphosphate hydrolases"/>
    <property type="match status" value="1"/>
</dbReference>
<evidence type="ECO:0000313" key="6">
    <source>
        <dbReference type="EMBL" id="OSX80446.1"/>
    </source>
</evidence>
<feature type="region of interest" description="Disordered" evidence="4">
    <location>
        <begin position="1"/>
        <end position="85"/>
    </location>
</feature>
<protein>
    <recommendedName>
        <fullName evidence="5">ATPase AAA-type core domain-containing protein</fullName>
    </recommendedName>
</protein>
<dbReference type="Gene3D" id="1.10.8.60">
    <property type="match status" value="1"/>
</dbReference>
<dbReference type="InterPro" id="IPR027417">
    <property type="entry name" value="P-loop_NTPase"/>
</dbReference>
<evidence type="ECO:0000313" key="7">
    <source>
        <dbReference type="Proteomes" id="UP000218209"/>
    </source>
</evidence>
<evidence type="ECO:0000256" key="3">
    <source>
        <dbReference type="RuleBase" id="RU003651"/>
    </source>
</evidence>
<dbReference type="AlphaFoldDB" id="A0A1X6PI83"/>
<dbReference type="Proteomes" id="UP000218209">
    <property type="component" value="Unassembled WGS sequence"/>
</dbReference>
<comment type="similarity">
    <text evidence="3">Belongs to the AAA ATPase family.</text>
</comment>
<dbReference type="PROSITE" id="PS00674">
    <property type="entry name" value="AAA"/>
    <property type="match status" value="1"/>
</dbReference>
<dbReference type="OrthoDB" id="27435at2759"/>
<dbReference type="PANTHER" id="PTHR23077">
    <property type="entry name" value="AAA-FAMILY ATPASE"/>
    <property type="match status" value="1"/>
</dbReference>
<evidence type="ECO:0000256" key="1">
    <source>
        <dbReference type="ARBA" id="ARBA00022741"/>
    </source>
</evidence>
<gene>
    <name evidence="6" type="ORF">BU14_0052s0061</name>
</gene>
<dbReference type="Pfam" id="PF00004">
    <property type="entry name" value="AAA"/>
    <property type="match status" value="1"/>
</dbReference>
<dbReference type="GO" id="GO:0005524">
    <property type="term" value="F:ATP binding"/>
    <property type="evidence" value="ECO:0007669"/>
    <property type="project" value="UniProtKB-KW"/>
</dbReference>
<sequence length="220" mass="22138">MDGIDSGGGMSPPLVRRRGRAGGADASAKLLRKMTLDDGAKASPPGAVMSDAGNVSSGDSGDTQTDSSGTDSDESDSDGDGGAGHVVVIGATNRPDLVDAAVLRPGRMDRLVYVGLPDAAARGAILAIHARGVPLGPGVDLAALVAGPDADGLSGAEVASLVREAALAAMAEDPAGARVVAARHWAAALRRVRPRTSTEVIDFYRNWVASAKGVMVDATF</sequence>
<keyword evidence="2 3" id="KW-0067">ATP-binding</keyword>
<keyword evidence="1 3" id="KW-0547">Nucleotide-binding</keyword>
<name>A0A1X6PI83_PORUM</name>
<evidence type="ECO:0000256" key="4">
    <source>
        <dbReference type="SAM" id="MobiDB-lite"/>
    </source>
</evidence>